<dbReference type="AlphaFoldDB" id="G2E5W1"/>
<proteinExistence type="predicted"/>
<evidence type="ECO:0000256" key="1">
    <source>
        <dbReference type="SAM" id="Phobius"/>
    </source>
</evidence>
<dbReference type="Proteomes" id="UP000004200">
    <property type="component" value="Unassembled WGS sequence"/>
</dbReference>
<dbReference type="InterPro" id="IPR050445">
    <property type="entry name" value="Bact_polysacc_biosynth/exp"/>
</dbReference>
<feature type="transmembrane region" description="Helical" evidence="1">
    <location>
        <begin position="7"/>
        <end position="26"/>
    </location>
</feature>
<evidence type="ECO:0000313" key="2">
    <source>
        <dbReference type="EMBL" id="EGV28524.1"/>
    </source>
</evidence>
<dbReference type="EMBL" id="AFWT01000035">
    <property type="protein sequence ID" value="EGV28524.1"/>
    <property type="molecule type" value="Genomic_DNA"/>
</dbReference>
<comment type="caution">
    <text evidence="2">The sequence shown here is derived from an EMBL/GenBank/DDBJ whole genome shotgun (WGS) entry which is preliminary data.</text>
</comment>
<organism evidence="2 3">
    <name type="scientific">Thiorhodococcus drewsii AZ1</name>
    <dbReference type="NCBI Taxonomy" id="765913"/>
    <lineage>
        <taxon>Bacteria</taxon>
        <taxon>Pseudomonadati</taxon>
        <taxon>Pseudomonadota</taxon>
        <taxon>Gammaproteobacteria</taxon>
        <taxon>Chromatiales</taxon>
        <taxon>Chromatiaceae</taxon>
        <taxon>Thiorhodococcus</taxon>
    </lineage>
</organism>
<reference evidence="2 3" key="1">
    <citation type="submission" date="2011-06" db="EMBL/GenBank/DDBJ databases">
        <title>The draft genome of Thiorhodococcus drewsii AZ1.</title>
        <authorList>
            <consortium name="US DOE Joint Genome Institute (JGI-PGF)"/>
            <person name="Lucas S."/>
            <person name="Han J."/>
            <person name="Lapidus A."/>
            <person name="Cheng J.-F."/>
            <person name="Goodwin L."/>
            <person name="Pitluck S."/>
            <person name="Peters L."/>
            <person name="Land M.L."/>
            <person name="Hauser L."/>
            <person name="Vogl K."/>
            <person name="Liu Z."/>
            <person name="Imhoff J."/>
            <person name="Thiel V."/>
            <person name="Frigaard N.-U."/>
            <person name="Bryant D.A."/>
            <person name="Woyke T.J."/>
        </authorList>
    </citation>
    <scope>NUCLEOTIDE SEQUENCE [LARGE SCALE GENOMIC DNA]</scope>
    <source>
        <strain evidence="2 3">AZ1</strain>
    </source>
</reference>
<name>G2E5W1_9GAMM</name>
<keyword evidence="1" id="KW-0472">Membrane</keyword>
<dbReference type="STRING" id="765913.ThidrDRAFT_3674"/>
<dbReference type="PANTHER" id="PTHR32309:SF13">
    <property type="entry name" value="FERRIC ENTEROBACTIN TRANSPORT PROTEIN FEPE"/>
    <property type="match status" value="1"/>
</dbReference>
<keyword evidence="3" id="KW-1185">Reference proteome</keyword>
<keyword evidence="1" id="KW-1133">Transmembrane helix</keyword>
<feature type="transmembrane region" description="Helical" evidence="1">
    <location>
        <begin position="330"/>
        <end position="354"/>
    </location>
</feature>
<dbReference type="PANTHER" id="PTHR32309">
    <property type="entry name" value="TYROSINE-PROTEIN KINASE"/>
    <property type="match status" value="1"/>
</dbReference>
<dbReference type="GO" id="GO:0005886">
    <property type="term" value="C:plasma membrane"/>
    <property type="evidence" value="ECO:0007669"/>
    <property type="project" value="TreeGrafter"/>
</dbReference>
<keyword evidence="1" id="KW-0812">Transmembrane</keyword>
<dbReference type="RefSeq" id="WP_007042387.1">
    <property type="nucleotide sequence ID" value="NZ_AFWT01000035.1"/>
</dbReference>
<dbReference type="OrthoDB" id="5497849at2"/>
<evidence type="ECO:0000313" key="3">
    <source>
        <dbReference type="Proteomes" id="UP000004200"/>
    </source>
</evidence>
<accession>G2E5W1</accession>
<dbReference type="PATRIC" id="fig|765913.3.peg.3740"/>
<gene>
    <name evidence="2" type="ORF">ThidrDRAFT_3674</name>
</gene>
<protein>
    <submittedName>
        <fullName evidence="2">Lipopolysaccharide biosynthesis protein</fullName>
    </submittedName>
</protein>
<dbReference type="GO" id="GO:0004713">
    <property type="term" value="F:protein tyrosine kinase activity"/>
    <property type="evidence" value="ECO:0007669"/>
    <property type="project" value="TreeGrafter"/>
</dbReference>
<dbReference type="eggNOG" id="COG3524">
    <property type="taxonomic scope" value="Bacteria"/>
</dbReference>
<sequence length="359" mass="40729">MKILRAYPTWWLILGAIVGAIFYWSFMATDRYVSRAHVVLLSAQITQPRVGLSAILSGTSNNDLLMLRDYLLSTDMLTRLDAELHLRAHYSNEHIDWISRLSSSDVPTEDFYRYFLRRVSVELDEYAQVLRVSAQAYDPETARQIVTLMLKFGEEHMNAMGHRLAEEQVRFIELQVEAVRARMVEASDRMLTYQNNHGLVSPTDTVESISAVVSGLESELAKLEARKGAISVSQSERSPEMMRLNSDIRGMREQIAIERARLARASGGALNRLSADYELLRLQVQFTKELYSSSLAALENTRVEAVRALKQVSVLQAPTEPEYPTEPRRLYNITVFAILALLSGLIVQLLLAIIRDHKD</sequence>